<accession>A0A8C5WG31</accession>
<keyword evidence="6" id="KW-1185">Reference proteome</keyword>
<dbReference type="GO" id="GO:0016020">
    <property type="term" value="C:membrane"/>
    <property type="evidence" value="ECO:0007669"/>
    <property type="project" value="TreeGrafter"/>
</dbReference>
<dbReference type="FunFam" id="2.130.10.10:FF:000114">
    <property type="entry name" value="zinc finger protein 106 isoform X1"/>
    <property type="match status" value="1"/>
</dbReference>
<feature type="compositionally biased region" description="Low complexity" evidence="3">
    <location>
        <begin position="1324"/>
        <end position="1335"/>
    </location>
</feature>
<feature type="region of interest" description="Disordered" evidence="3">
    <location>
        <begin position="439"/>
        <end position="479"/>
    </location>
</feature>
<dbReference type="GeneTree" id="ENSGT00940000157336"/>
<dbReference type="SMART" id="SM00320">
    <property type="entry name" value="WD40"/>
    <property type="match status" value="6"/>
</dbReference>
<dbReference type="GO" id="GO:0017124">
    <property type="term" value="F:SH3 domain binding"/>
    <property type="evidence" value="ECO:0007669"/>
    <property type="project" value="TreeGrafter"/>
</dbReference>
<feature type="compositionally biased region" description="Polar residues" evidence="3">
    <location>
        <begin position="1397"/>
        <end position="1410"/>
    </location>
</feature>
<dbReference type="Gene3D" id="2.130.10.10">
    <property type="entry name" value="YVTN repeat-like/Quinoprotein amine dehydrogenase"/>
    <property type="match status" value="3"/>
</dbReference>
<dbReference type="PANTHER" id="PTHR14435:SF2">
    <property type="entry name" value="ZINC FINGER PROTEIN 106"/>
    <property type="match status" value="1"/>
</dbReference>
<evidence type="ECO:0000256" key="2">
    <source>
        <dbReference type="PROSITE-ProRule" id="PRU00221"/>
    </source>
</evidence>
<dbReference type="GO" id="GO:0008286">
    <property type="term" value="P:insulin receptor signaling pathway"/>
    <property type="evidence" value="ECO:0007669"/>
    <property type="project" value="TreeGrafter"/>
</dbReference>
<feature type="compositionally biased region" description="Basic and acidic residues" evidence="3">
    <location>
        <begin position="441"/>
        <end position="459"/>
    </location>
</feature>
<feature type="compositionally biased region" description="Polar residues" evidence="3">
    <location>
        <begin position="1431"/>
        <end position="1441"/>
    </location>
</feature>
<feature type="compositionally biased region" description="Polar residues" evidence="3">
    <location>
        <begin position="635"/>
        <end position="644"/>
    </location>
</feature>
<feature type="compositionally biased region" description="Polar residues" evidence="3">
    <location>
        <begin position="898"/>
        <end position="927"/>
    </location>
</feature>
<keyword evidence="2" id="KW-0853">WD repeat</keyword>
<feature type="region of interest" description="Disordered" evidence="3">
    <location>
        <begin position="1428"/>
        <end position="1460"/>
    </location>
</feature>
<dbReference type="Pfam" id="PF00400">
    <property type="entry name" value="WD40"/>
    <property type="match status" value="4"/>
</dbReference>
<feature type="compositionally biased region" description="Polar residues" evidence="3">
    <location>
        <begin position="195"/>
        <end position="205"/>
    </location>
</feature>
<dbReference type="PANTHER" id="PTHR14435">
    <property type="entry name" value="ZINC FINGER PROTEIN 106"/>
    <property type="match status" value="1"/>
</dbReference>
<gene>
    <name evidence="5" type="primary">ZNF106</name>
</gene>
<dbReference type="InterPro" id="IPR042622">
    <property type="entry name" value="Znf106"/>
</dbReference>
<name>A0A8C5WG31_9ANUR</name>
<feature type="region of interest" description="Disordered" evidence="3">
    <location>
        <begin position="184"/>
        <end position="213"/>
    </location>
</feature>
<dbReference type="Gene3D" id="3.30.160.60">
    <property type="entry name" value="Classic Zinc Finger"/>
    <property type="match status" value="1"/>
</dbReference>
<evidence type="ECO:0000313" key="6">
    <source>
        <dbReference type="Proteomes" id="UP000694569"/>
    </source>
</evidence>
<evidence type="ECO:0000313" key="5">
    <source>
        <dbReference type="Ensembl" id="ENSLLEP00000035533.1"/>
    </source>
</evidence>
<feature type="compositionally biased region" description="Polar residues" evidence="3">
    <location>
        <begin position="1268"/>
        <end position="1278"/>
    </location>
</feature>
<dbReference type="GO" id="GO:0003723">
    <property type="term" value="F:RNA binding"/>
    <property type="evidence" value="ECO:0007669"/>
    <property type="project" value="InterPro"/>
</dbReference>
<evidence type="ECO:0000256" key="1">
    <source>
        <dbReference type="ARBA" id="ARBA00022737"/>
    </source>
</evidence>
<dbReference type="InterPro" id="IPR001680">
    <property type="entry name" value="WD40_rpt"/>
</dbReference>
<feature type="region of interest" description="Disordered" evidence="3">
    <location>
        <begin position="66"/>
        <end position="85"/>
    </location>
</feature>
<feature type="domain" description="C2H2-type" evidence="4">
    <location>
        <begin position="1743"/>
        <end position="1766"/>
    </location>
</feature>
<feature type="region of interest" description="Disordered" evidence="3">
    <location>
        <begin position="331"/>
        <end position="363"/>
    </location>
</feature>
<feature type="repeat" description="WD" evidence="2">
    <location>
        <begin position="1495"/>
        <end position="1539"/>
    </location>
</feature>
<feature type="region of interest" description="Disordered" evidence="3">
    <location>
        <begin position="1268"/>
        <end position="1337"/>
    </location>
</feature>
<dbReference type="OrthoDB" id="10002522at2759"/>
<feature type="compositionally biased region" description="Basic residues" evidence="3">
    <location>
        <begin position="1281"/>
        <end position="1293"/>
    </location>
</feature>
<dbReference type="PROSITE" id="PS00028">
    <property type="entry name" value="ZINC_FINGER_C2H2_1"/>
    <property type="match status" value="1"/>
</dbReference>
<feature type="compositionally biased region" description="Polar residues" evidence="3">
    <location>
        <begin position="468"/>
        <end position="479"/>
    </location>
</feature>
<feature type="region of interest" description="Disordered" evidence="3">
    <location>
        <begin position="248"/>
        <end position="280"/>
    </location>
</feature>
<evidence type="ECO:0000256" key="3">
    <source>
        <dbReference type="SAM" id="MobiDB-lite"/>
    </source>
</evidence>
<dbReference type="InterPro" id="IPR015943">
    <property type="entry name" value="WD40/YVTN_repeat-like_dom_sf"/>
</dbReference>
<dbReference type="SUPFAM" id="SSF50978">
    <property type="entry name" value="WD40 repeat-like"/>
    <property type="match status" value="1"/>
</dbReference>
<feature type="repeat" description="WD" evidence="2">
    <location>
        <begin position="1455"/>
        <end position="1494"/>
    </location>
</feature>
<keyword evidence="1" id="KW-0677">Repeat</keyword>
<dbReference type="CDD" id="cd00200">
    <property type="entry name" value="WD40"/>
    <property type="match status" value="1"/>
</dbReference>
<dbReference type="PROSITE" id="PS50082">
    <property type="entry name" value="WD_REPEATS_2"/>
    <property type="match status" value="2"/>
</dbReference>
<feature type="region of interest" description="Disordered" evidence="3">
    <location>
        <begin position="1374"/>
        <end position="1410"/>
    </location>
</feature>
<evidence type="ECO:0000259" key="4">
    <source>
        <dbReference type="PROSITE" id="PS00028"/>
    </source>
</evidence>
<organism evidence="5 6">
    <name type="scientific">Leptobrachium leishanense</name>
    <name type="common">Leishan spiny toad</name>
    <dbReference type="NCBI Taxonomy" id="445787"/>
    <lineage>
        <taxon>Eukaryota</taxon>
        <taxon>Metazoa</taxon>
        <taxon>Chordata</taxon>
        <taxon>Craniata</taxon>
        <taxon>Vertebrata</taxon>
        <taxon>Euteleostomi</taxon>
        <taxon>Amphibia</taxon>
        <taxon>Batrachia</taxon>
        <taxon>Anura</taxon>
        <taxon>Pelobatoidea</taxon>
        <taxon>Megophryidae</taxon>
        <taxon>Leptobrachium</taxon>
    </lineage>
</organism>
<dbReference type="InterPro" id="IPR013087">
    <property type="entry name" value="Znf_C2H2_type"/>
</dbReference>
<dbReference type="InterPro" id="IPR036322">
    <property type="entry name" value="WD40_repeat_dom_sf"/>
</dbReference>
<feature type="compositionally biased region" description="Basic and acidic residues" evidence="3">
    <location>
        <begin position="265"/>
        <end position="275"/>
    </location>
</feature>
<feature type="region of interest" description="Disordered" evidence="3">
    <location>
        <begin position="898"/>
        <end position="982"/>
    </location>
</feature>
<dbReference type="Proteomes" id="UP000694569">
    <property type="component" value="Unplaced"/>
</dbReference>
<proteinExistence type="predicted"/>
<feature type="region of interest" description="Disordered" evidence="3">
    <location>
        <begin position="625"/>
        <end position="644"/>
    </location>
</feature>
<dbReference type="Ensembl" id="ENSLLET00000036887.1">
    <property type="protein sequence ID" value="ENSLLEP00000035533.1"/>
    <property type="gene ID" value="ENSLLEG00000022473.1"/>
</dbReference>
<reference evidence="5" key="1">
    <citation type="submission" date="2025-08" db="UniProtKB">
        <authorList>
            <consortium name="Ensembl"/>
        </authorList>
    </citation>
    <scope>IDENTIFICATION</scope>
</reference>
<feature type="compositionally biased region" description="Polar residues" evidence="3">
    <location>
        <begin position="951"/>
        <end position="962"/>
    </location>
</feature>
<dbReference type="GO" id="GO:0005829">
    <property type="term" value="C:cytosol"/>
    <property type="evidence" value="ECO:0007669"/>
    <property type="project" value="TreeGrafter"/>
</dbReference>
<feature type="compositionally biased region" description="Acidic residues" evidence="3">
    <location>
        <begin position="75"/>
        <end position="85"/>
    </location>
</feature>
<protein>
    <submittedName>
        <fullName evidence="5">Zinc finger protein 106</fullName>
    </submittedName>
</protein>
<sequence length="1811" mass="202627">MVQERKCILCHIVCTTKKDMDVHMRSMLHHRELENLRGRDCSHECRVCRVTVVGLSAYAKHISSQQHKDKVDALDHEEEKDEDDEEYFDKELIQLIIQRREQSRHEDVCSTSKEKETDRYLRRRELGPQDWHCDPSQRGWQWQKEGFKNCRQGNGPHPALNLNHSRHFTSSRERDSWHLNNLSSHHQIHGKGSGSWPSNAGSQSSWHHRSPGRNLHWHQEENAHFPILPSRGSSGNWQHNRYSGKQWNFSSSADEFPQGRNRPVRHCDSTQEKEPSWNNSNCKTFNKERFTWKKMETRNDKSHTSPLAIDTSCKLHEGLTRDNLAEENVFDSKFPEKPSNPSTEKLLLSPGKTSNSSKDKACRWTPYPSQKILEVQESLETTSASKASELNHNDLRRAPVGCANKVKVTNQVFPDTCGQSEIDKAYLRWLKSPRKLSLKSPLHEVPDSKSSSTKRDQRNPLKGVKLQPPSTSAERPNQLSALNLDTVRSNAYVSKLRSASRGTTKVLKEPQESNPEELADSLNDVLHKAQVLLGNRQSIQTSCIPLRKNASVGPDTVFEMRRPIKMEDCFTEDILEVSNEFIIGSGAEVSIASNGFSLSHDNPHLPAEDPGNVENCQEEIVSPNPEASPMPMESTGKSFSAQNSTESFDEGCEAAHLSQDDLEPESFENCPDLELLKGPNNSSTPILPELSKLGLPASLKRDLTRHIGSRSKTGTHLPEPNLNSARRIRNVSGHRKNEAEKDSGLKPTLRQILNASRRNINWEQVINHVTKKKLESGKGLPRFGIEMVAQVQSEQDGLDFEVETDLGIERFHWEEAPTCLLAARKRSLSESSVAVEKASVYDLFNDCGLETHEEPIPTRSPPFEPNYSDHISTMMVQPKEELESRSTTSPAIDTTVFSSLPLAESSQSQKRDVQNPTTLESPSTFQNIGDDENVSTANDFRAGSPPDVGTDSCTSGTEQYDGQGTGKKRRATGDCSFPEMPSIERNNKRRRIRGKKERSQVDHLLSISLREEELNDTLLGVDNSLLQARAALQAAYMEVQRLLAQKQQITMEMSAMRTQRIQILQGLQGSYEPPADTVAESSCSFPQIPIVSPDDVINFLLETPSYLAAPSSAASTALPTPVRVCTPPTLKKASVAPVVPDSSVSVKQEPLTPDDHENIVSPRAQAVTSPEANGEAGQSTSVYPIITATMSLSELTNEFPPLNFVEPFDRSRYSDVLSRLITHSPANQDDHSCSRNFLVPFENQSHSQTAHSMSPALETSNCLAGLQEEQQAESTNESKMGRKKKFRKKKSLRAAHVPDNSDTEQDMDTIKPPRKNRSRRCSKETTVSTSTTSVEQELETAVQDVERNDGADSNTEVELVEVPSHQFEVVAVDFESEEEKPDSPSKTDLNNHMGLSKVSSETYNEVTSTSELGCSYPDEVLKEVVNRQRAPLQSKNSSEVSSEPGDDEEPTEGRFEGHSSSVNSMQIFSSLLYTCSADKTVRAYNIATRQCVGIFEGHTSKVNCLLVTNTNGKSSSLFTGSSDHTIRCYSVKTQTFVEQLNLGERVLCLHARWKILYTGLANGTVVTFSLKNNKKIDMFECHGPRAVSCLATAQEGSRRLLLVGSYDCTISVRDARNGLLLRALEGHTKTVLCMKVVNDLVFSGSSDQSVHAHNIHTGELVRIYKGHNHAVTVVNILGKVMVTACLDKFVRVYELQSHDRLQVYGGHSDMIMCMAIHKSMIYTGCYDGSVQAVRLDLMQNYRCWWHGCSLIFGVVDHLKQHLVTDHTNPNFQTLKCRWKNCDAFFTARRSSKQDVVGHIERHADEDSRLNM</sequence>
<dbReference type="SMART" id="SM00355">
    <property type="entry name" value="ZnF_C2H2"/>
    <property type="match status" value="4"/>
</dbReference>
<reference evidence="5" key="2">
    <citation type="submission" date="2025-09" db="UniProtKB">
        <authorList>
            <consortium name="Ensembl"/>
        </authorList>
    </citation>
    <scope>IDENTIFICATION</scope>
</reference>